<sequence length="158" mass="17587">MGRQQGPSRFGRPTKLGPIEWTYFQDRAYLTDQQSSAPWSGKTAKIKQIWPTNKARPYGVDILPRPSRFGRPIKLGPMHTIVLRRVEPTATFGIDHDTKSGYETAPVSRSTTLRQSASNRNGAGDALAARARRREEAALDQTKSGAHKALRGLRFISN</sequence>
<name>A0A9Q0KKU3_9MAGN</name>
<feature type="compositionally biased region" description="Low complexity" evidence="1">
    <location>
        <begin position="119"/>
        <end position="129"/>
    </location>
</feature>
<evidence type="ECO:0000313" key="3">
    <source>
        <dbReference type="Proteomes" id="UP001141806"/>
    </source>
</evidence>
<organism evidence="2 3">
    <name type="scientific">Protea cynaroides</name>
    <dbReference type="NCBI Taxonomy" id="273540"/>
    <lineage>
        <taxon>Eukaryota</taxon>
        <taxon>Viridiplantae</taxon>
        <taxon>Streptophyta</taxon>
        <taxon>Embryophyta</taxon>
        <taxon>Tracheophyta</taxon>
        <taxon>Spermatophyta</taxon>
        <taxon>Magnoliopsida</taxon>
        <taxon>Proteales</taxon>
        <taxon>Proteaceae</taxon>
        <taxon>Protea</taxon>
    </lineage>
</organism>
<reference evidence="2" key="1">
    <citation type="journal article" date="2023" name="Plant J.">
        <title>The genome of the king protea, Protea cynaroides.</title>
        <authorList>
            <person name="Chang J."/>
            <person name="Duong T.A."/>
            <person name="Schoeman C."/>
            <person name="Ma X."/>
            <person name="Roodt D."/>
            <person name="Barker N."/>
            <person name="Li Z."/>
            <person name="Van de Peer Y."/>
            <person name="Mizrachi E."/>
        </authorList>
    </citation>
    <scope>NUCLEOTIDE SEQUENCE</scope>
    <source>
        <tissue evidence="2">Young leaves</tissue>
    </source>
</reference>
<protein>
    <submittedName>
        <fullName evidence="2">Uncharacterized protein</fullName>
    </submittedName>
</protein>
<dbReference type="Proteomes" id="UP001141806">
    <property type="component" value="Unassembled WGS sequence"/>
</dbReference>
<dbReference type="AlphaFoldDB" id="A0A9Q0KKU3"/>
<feature type="region of interest" description="Disordered" evidence="1">
    <location>
        <begin position="97"/>
        <end position="144"/>
    </location>
</feature>
<dbReference type="EMBL" id="JAMYWD010000005">
    <property type="protein sequence ID" value="KAJ4972392.1"/>
    <property type="molecule type" value="Genomic_DNA"/>
</dbReference>
<evidence type="ECO:0000256" key="1">
    <source>
        <dbReference type="SAM" id="MobiDB-lite"/>
    </source>
</evidence>
<evidence type="ECO:0000313" key="2">
    <source>
        <dbReference type="EMBL" id="KAJ4972392.1"/>
    </source>
</evidence>
<accession>A0A9Q0KKU3</accession>
<gene>
    <name evidence="2" type="ORF">NE237_005491</name>
</gene>
<keyword evidence="3" id="KW-1185">Reference proteome</keyword>
<feature type="compositionally biased region" description="Polar residues" evidence="1">
    <location>
        <begin position="107"/>
        <end position="118"/>
    </location>
</feature>
<proteinExistence type="predicted"/>
<comment type="caution">
    <text evidence="2">The sequence shown here is derived from an EMBL/GenBank/DDBJ whole genome shotgun (WGS) entry which is preliminary data.</text>
</comment>